<dbReference type="EMBL" id="BPVZ01000137">
    <property type="protein sequence ID" value="GKV39837.1"/>
    <property type="molecule type" value="Genomic_DNA"/>
</dbReference>
<protein>
    <submittedName>
        <fullName evidence="1">Uncharacterized protein</fullName>
    </submittedName>
</protein>
<organism evidence="1 2">
    <name type="scientific">Rubroshorea leprosula</name>
    <dbReference type="NCBI Taxonomy" id="152421"/>
    <lineage>
        <taxon>Eukaryota</taxon>
        <taxon>Viridiplantae</taxon>
        <taxon>Streptophyta</taxon>
        <taxon>Embryophyta</taxon>
        <taxon>Tracheophyta</taxon>
        <taxon>Spermatophyta</taxon>
        <taxon>Magnoliopsida</taxon>
        <taxon>eudicotyledons</taxon>
        <taxon>Gunneridae</taxon>
        <taxon>Pentapetalae</taxon>
        <taxon>rosids</taxon>
        <taxon>malvids</taxon>
        <taxon>Malvales</taxon>
        <taxon>Dipterocarpaceae</taxon>
        <taxon>Rubroshorea</taxon>
    </lineage>
</organism>
<reference evidence="1 2" key="1">
    <citation type="journal article" date="2021" name="Commun. Biol.">
        <title>The genome of Shorea leprosula (Dipterocarpaceae) highlights the ecological relevance of drought in aseasonal tropical rainforests.</title>
        <authorList>
            <person name="Ng K.K.S."/>
            <person name="Kobayashi M.J."/>
            <person name="Fawcett J.A."/>
            <person name="Hatakeyama M."/>
            <person name="Paape T."/>
            <person name="Ng C.H."/>
            <person name="Ang C.C."/>
            <person name="Tnah L.H."/>
            <person name="Lee C.T."/>
            <person name="Nishiyama T."/>
            <person name="Sese J."/>
            <person name="O'Brien M.J."/>
            <person name="Copetti D."/>
            <person name="Mohd Noor M.I."/>
            <person name="Ong R.C."/>
            <person name="Putra M."/>
            <person name="Sireger I.Z."/>
            <person name="Indrioko S."/>
            <person name="Kosugi Y."/>
            <person name="Izuno A."/>
            <person name="Isagi Y."/>
            <person name="Lee S.L."/>
            <person name="Shimizu K.K."/>
        </authorList>
    </citation>
    <scope>NUCLEOTIDE SEQUENCE [LARGE SCALE GENOMIC DNA]</scope>
    <source>
        <strain evidence="1">214</strain>
    </source>
</reference>
<evidence type="ECO:0000313" key="1">
    <source>
        <dbReference type="EMBL" id="GKV39837.1"/>
    </source>
</evidence>
<dbReference type="AlphaFoldDB" id="A0AAV5LTN0"/>
<keyword evidence="2" id="KW-1185">Reference proteome</keyword>
<proteinExistence type="predicted"/>
<evidence type="ECO:0000313" key="2">
    <source>
        <dbReference type="Proteomes" id="UP001054252"/>
    </source>
</evidence>
<gene>
    <name evidence="1" type="ORF">SLEP1_g47550</name>
</gene>
<accession>A0AAV5LTN0</accession>
<name>A0AAV5LTN0_9ROSI</name>
<dbReference type="Proteomes" id="UP001054252">
    <property type="component" value="Unassembled WGS sequence"/>
</dbReference>
<sequence>MLEPACAPSFDDPSGLSVFRSLSDLGWGSLIRRPSFSSGGFVAACARAARSDAHHGSLAGSEGLSLPDWVTVPAS</sequence>
<comment type="caution">
    <text evidence="1">The sequence shown here is derived from an EMBL/GenBank/DDBJ whole genome shotgun (WGS) entry which is preliminary data.</text>
</comment>